<dbReference type="SUPFAM" id="SSF48452">
    <property type="entry name" value="TPR-like"/>
    <property type="match status" value="1"/>
</dbReference>
<evidence type="ECO:0000313" key="3">
    <source>
        <dbReference type="Proteomes" id="UP001634007"/>
    </source>
</evidence>
<evidence type="ECO:0000313" key="2">
    <source>
        <dbReference type="EMBL" id="KAL3737790.1"/>
    </source>
</evidence>
<name>A0ABD3KPQ5_EUCGL</name>
<dbReference type="PANTHER" id="PTHR26312">
    <property type="entry name" value="TETRATRICOPEPTIDE REPEAT PROTEIN 5"/>
    <property type="match status" value="1"/>
</dbReference>
<dbReference type="EMBL" id="JBJKBG010000005">
    <property type="protein sequence ID" value="KAL3737790.1"/>
    <property type="molecule type" value="Genomic_DNA"/>
</dbReference>
<feature type="compositionally biased region" description="Low complexity" evidence="1">
    <location>
        <begin position="22"/>
        <end position="39"/>
    </location>
</feature>
<dbReference type="AlphaFoldDB" id="A0ABD3KPQ5"/>
<dbReference type="Gene3D" id="1.25.40.10">
    <property type="entry name" value="Tetratricopeptide repeat domain"/>
    <property type="match status" value="1"/>
</dbReference>
<accession>A0ABD3KPQ5</accession>
<keyword evidence="3" id="KW-1185">Reference proteome</keyword>
<dbReference type="PANTHER" id="PTHR26312:SF123">
    <property type="entry name" value="TETRATRICOPEPTIDE REPEAT (TPR)-LIKE SUPERFAMILY PROTEIN"/>
    <property type="match status" value="1"/>
</dbReference>
<feature type="compositionally biased region" description="Low complexity" evidence="1">
    <location>
        <begin position="52"/>
        <end position="78"/>
    </location>
</feature>
<dbReference type="InterPro" id="IPR011990">
    <property type="entry name" value="TPR-like_helical_dom_sf"/>
</dbReference>
<sequence length="197" mass="21251">MEAALFRVKSVPNRHSVPSDTSAFSSSSSSSSRIAAGISLRRRRGGGGGSSWRGSAAPRALSQDGAIARRGAPGGARSAGDRGGCAKRSEIGDHYREKLASSPDCSLLLRNYAKYLHEVERDAERAEEYYARAILASPGDGEVLSLYGRLIWEAERDGDRAALYFDRAVNASPDDCMVLGSYARFLWEAGEEDEETV</sequence>
<protein>
    <submittedName>
        <fullName evidence="2">Uncharacterized protein</fullName>
    </submittedName>
</protein>
<dbReference type="Proteomes" id="UP001634007">
    <property type="component" value="Unassembled WGS sequence"/>
</dbReference>
<proteinExistence type="predicted"/>
<organism evidence="2 3">
    <name type="scientific">Eucalyptus globulus</name>
    <name type="common">Tasmanian blue gum</name>
    <dbReference type="NCBI Taxonomy" id="34317"/>
    <lineage>
        <taxon>Eukaryota</taxon>
        <taxon>Viridiplantae</taxon>
        <taxon>Streptophyta</taxon>
        <taxon>Embryophyta</taxon>
        <taxon>Tracheophyta</taxon>
        <taxon>Spermatophyta</taxon>
        <taxon>Magnoliopsida</taxon>
        <taxon>eudicotyledons</taxon>
        <taxon>Gunneridae</taxon>
        <taxon>Pentapetalae</taxon>
        <taxon>rosids</taxon>
        <taxon>malvids</taxon>
        <taxon>Myrtales</taxon>
        <taxon>Myrtaceae</taxon>
        <taxon>Myrtoideae</taxon>
        <taxon>Eucalypteae</taxon>
        <taxon>Eucalyptus</taxon>
    </lineage>
</organism>
<gene>
    <name evidence="2" type="ORF">ACJRO7_019331</name>
</gene>
<comment type="caution">
    <text evidence="2">The sequence shown here is derived from an EMBL/GenBank/DDBJ whole genome shotgun (WGS) entry which is preliminary data.</text>
</comment>
<feature type="region of interest" description="Disordered" evidence="1">
    <location>
        <begin position="1"/>
        <end position="84"/>
    </location>
</feature>
<reference evidence="2 3" key="1">
    <citation type="submission" date="2024-11" db="EMBL/GenBank/DDBJ databases">
        <title>Chromosome-level genome assembly of Eucalyptus globulus Labill. provides insights into its genome evolution.</title>
        <authorList>
            <person name="Li X."/>
        </authorList>
    </citation>
    <scope>NUCLEOTIDE SEQUENCE [LARGE SCALE GENOMIC DNA]</scope>
    <source>
        <strain evidence="2">CL2024</strain>
        <tissue evidence="2">Fresh tender leaves</tissue>
    </source>
</reference>
<evidence type="ECO:0000256" key="1">
    <source>
        <dbReference type="SAM" id="MobiDB-lite"/>
    </source>
</evidence>